<dbReference type="AlphaFoldDB" id="A0A1G8HGH8"/>
<protein>
    <submittedName>
        <fullName evidence="1">Uncharacterized protein</fullName>
    </submittedName>
</protein>
<proteinExistence type="predicted"/>
<reference evidence="1 2" key="1">
    <citation type="submission" date="2016-10" db="EMBL/GenBank/DDBJ databases">
        <authorList>
            <person name="de Groot N.N."/>
        </authorList>
    </citation>
    <scope>NUCLEOTIDE SEQUENCE [LARGE SCALE GENOMIC DNA]</scope>
    <source>
        <strain evidence="2">P4B,CCM 7963,CECT 7998,DSM 25260,IBRC-M 10614,KCTC 13821</strain>
    </source>
</reference>
<dbReference type="Proteomes" id="UP000199017">
    <property type="component" value="Unassembled WGS sequence"/>
</dbReference>
<accession>A0A1G8HGH8</accession>
<keyword evidence="2" id="KW-1185">Reference proteome</keyword>
<evidence type="ECO:0000313" key="1">
    <source>
        <dbReference type="EMBL" id="SDI05777.1"/>
    </source>
</evidence>
<gene>
    <name evidence="1" type="ORF">SAMN05216352_104250</name>
</gene>
<name>A0A1G8HGH8_9BACI</name>
<evidence type="ECO:0000313" key="2">
    <source>
        <dbReference type="Proteomes" id="UP000199017"/>
    </source>
</evidence>
<sequence length="33" mass="3819">MKRTLFIVLTIIVSFVTVVFAQADTKSKQLEYQ</sequence>
<dbReference type="EMBL" id="FNDU01000004">
    <property type="protein sequence ID" value="SDI05777.1"/>
    <property type="molecule type" value="Genomic_DNA"/>
</dbReference>
<organism evidence="1 2">
    <name type="scientific">Alteribacillus bidgolensis</name>
    <dbReference type="NCBI Taxonomy" id="930129"/>
    <lineage>
        <taxon>Bacteria</taxon>
        <taxon>Bacillati</taxon>
        <taxon>Bacillota</taxon>
        <taxon>Bacilli</taxon>
        <taxon>Bacillales</taxon>
        <taxon>Bacillaceae</taxon>
        <taxon>Alteribacillus</taxon>
    </lineage>
</organism>